<evidence type="ECO:0000259" key="1">
    <source>
        <dbReference type="Pfam" id="PF12705"/>
    </source>
</evidence>
<sequence>MSDYYNPKRTRNLFDPESGEPFRISRSKIDLFAQCQKCFYLDVRQGVGRPPGFPFALNSAVDKLLKKEFDIHRNGKTKHPLCEAYGIDAIPFAHEDMDIWRENFKGIRFHHKDSNLLITGAVDDVWSTPDGQLHIVDYKATSKDAEVSLDAKWQDGYKRQMEIYQWLFRRNGFNVSDTGYFVYVNGKTDRKAFDGKLEFDVRIIPYTGDDSWVEKTLLTMKKCLMDRRIPMKNYACDYCNYVDSYGSTVTKLATSAASKVSNKADRDQNNEGRKTLF</sequence>
<evidence type="ECO:0000313" key="3">
    <source>
        <dbReference type="Proteomes" id="UP000177269"/>
    </source>
</evidence>
<organism evidence="2 3">
    <name type="scientific">Candidatus Taylorbacteria bacterium RIFCSPLOWO2_12_FULL_43_20</name>
    <dbReference type="NCBI Taxonomy" id="1802332"/>
    <lineage>
        <taxon>Bacteria</taxon>
        <taxon>Candidatus Tayloriibacteriota</taxon>
    </lineage>
</organism>
<feature type="domain" description="PD-(D/E)XK endonuclease-like" evidence="1">
    <location>
        <begin position="105"/>
        <end position="242"/>
    </location>
</feature>
<gene>
    <name evidence="2" type="ORF">A3G52_00900</name>
</gene>
<dbReference type="EMBL" id="MHSK01000032">
    <property type="protein sequence ID" value="OHA41492.1"/>
    <property type="molecule type" value="Genomic_DNA"/>
</dbReference>
<proteinExistence type="predicted"/>
<name>A0A1G2P1K0_9BACT</name>
<protein>
    <recommendedName>
        <fullName evidence="1">PD-(D/E)XK endonuclease-like domain-containing protein</fullName>
    </recommendedName>
</protein>
<dbReference type="AlphaFoldDB" id="A0A1G2P1K0"/>
<dbReference type="Proteomes" id="UP000177269">
    <property type="component" value="Unassembled WGS sequence"/>
</dbReference>
<comment type="caution">
    <text evidence="2">The sequence shown here is derived from an EMBL/GenBank/DDBJ whole genome shotgun (WGS) entry which is preliminary data.</text>
</comment>
<dbReference type="InterPro" id="IPR011604">
    <property type="entry name" value="PDDEXK-like_dom_sf"/>
</dbReference>
<reference evidence="2 3" key="1">
    <citation type="journal article" date="2016" name="Nat. Commun.">
        <title>Thousands of microbial genomes shed light on interconnected biogeochemical processes in an aquifer system.</title>
        <authorList>
            <person name="Anantharaman K."/>
            <person name="Brown C.T."/>
            <person name="Hug L.A."/>
            <person name="Sharon I."/>
            <person name="Castelle C.J."/>
            <person name="Probst A.J."/>
            <person name="Thomas B.C."/>
            <person name="Singh A."/>
            <person name="Wilkins M.J."/>
            <person name="Karaoz U."/>
            <person name="Brodie E.L."/>
            <person name="Williams K.H."/>
            <person name="Hubbard S.S."/>
            <person name="Banfield J.F."/>
        </authorList>
    </citation>
    <scope>NUCLEOTIDE SEQUENCE [LARGE SCALE GENOMIC DNA]</scope>
</reference>
<dbReference type="Pfam" id="PF12705">
    <property type="entry name" value="PDDEXK_1"/>
    <property type="match status" value="1"/>
</dbReference>
<evidence type="ECO:0000313" key="2">
    <source>
        <dbReference type="EMBL" id="OHA41492.1"/>
    </source>
</evidence>
<dbReference type="InterPro" id="IPR038726">
    <property type="entry name" value="PDDEXK_AddAB-type"/>
</dbReference>
<accession>A0A1G2P1K0</accession>
<dbReference type="Gene3D" id="3.90.320.10">
    <property type="match status" value="1"/>
</dbReference>